<dbReference type="EMBL" id="JALHLE010000038">
    <property type="protein sequence ID" value="MCJ2180601.1"/>
    <property type="molecule type" value="Genomic_DNA"/>
</dbReference>
<evidence type="ECO:0000313" key="2">
    <source>
        <dbReference type="EMBL" id="MCJ2180601.1"/>
    </source>
</evidence>
<comment type="caution">
    <text evidence="2">The sequence shown here is derived from an EMBL/GenBank/DDBJ whole genome shotgun (WGS) entry which is preliminary data.</text>
</comment>
<evidence type="ECO:0000313" key="3">
    <source>
        <dbReference type="Proteomes" id="UP001162880"/>
    </source>
</evidence>
<protein>
    <submittedName>
        <fullName evidence="2">Uncharacterized protein</fullName>
    </submittedName>
</protein>
<dbReference type="Proteomes" id="UP001162880">
    <property type="component" value="Unassembled WGS sequence"/>
</dbReference>
<keyword evidence="3" id="KW-1185">Reference proteome</keyword>
<dbReference type="RefSeq" id="WP_243996023.1">
    <property type="nucleotide sequence ID" value="NZ_JALHLE010000038.1"/>
</dbReference>
<name>A0ABT0B6V5_9SPHN</name>
<reference evidence="2" key="1">
    <citation type="submission" date="2022-03" db="EMBL/GenBank/DDBJ databases">
        <title>Identification of a novel bacterium isolated from mangrove sediments.</title>
        <authorList>
            <person name="Pan X."/>
        </authorList>
    </citation>
    <scope>NUCLEOTIDE SEQUENCE</scope>
    <source>
        <strain evidence="2">B2580</strain>
    </source>
</reference>
<accession>A0ABT0B6V5</accession>
<feature type="compositionally biased region" description="Basic and acidic residues" evidence="1">
    <location>
        <begin position="41"/>
        <end position="55"/>
    </location>
</feature>
<proteinExistence type="predicted"/>
<organism evidence="2 3">
    <name type="scientific">Novosphingobium album</name>
    <name type="common">ex Hu et al. 2023</name>
    <dbReference type="NCBI Taxonomy" id="2930093"/>
    <lineage>
        <taxon>Bacteria</taxon>
        <taxon>Pseudomonadati</taxon>
        <taxon>Pseudomonadota</taxon>
        <taxon>Alphaproteobacteria</taxon>
        <taxon>Sphingomonadales</taxon>
        <taxon>Sphingomonadaceae</taxon>
        <taxon>Novosphingobium</taxon>
    </lineage>
</organism>
<evidence type="ECO:0000256" key="1">
    <source>
        <dbReference type="SAM" id="MobiDB-lite"/>
    </source>
</evidence>
<sequence length="103" mass="12120">MIMADDQNHERDEVRRLPSGEPVPTLGKERFEQLRAAVKKKKEEEERQREHHFGQYDDDCPLCRGEPLPPEYLAQLQYEIEHELVDGDFYEWLNGLAEPNQAA</sequence>
<feature type="region of interest" description="Disordered" evidence="1">
    <location>
        <begin position="1"/>
        <end position="61"/>
    </location>
</feature>
<gene>
    <name evidence="2" type="ORF">MTR64_18675</name>
</gene>
<feature type="compositionally biased region" description="Basic and acidic residues" evidence="1">
    <location>
        <begin position="1"/>
        <end position="18"/>
    </location>
</feature>